<evidence type="ECO:0000313" key="8">
    <source>
        <dbReference type="EMBL" id="MDQ0274152.1"/>
    </source>
</evidence>
<evidence type="ECO:0000259" key="7">
    <source>
        <dbReference type="Pfam" id="PF21982"/>
    </source>
</evidence>
<evidence type="ECO:0000313" key="9">
    <source>
        <dbReference type="Proteomes" id="UP001236559"/>
    </source>
</evidence>
<dbReference type="HAMAP" id="MF_01114">
    <property type="entry name" value="RecX"/>
    <property type="match status" value="1"/>
</dbReference>
<comment type="subcellular location">
    <subcellularLocation>
        <location evidence="1 5">Cytoplasm</location>
    </subcellularLocation>
</comment>
<sequence length="203" mass="24782">MIIKKIDYDKKEKLYTVYFENKNIEVRQGTLIKFNLYVGKELDRDMTEEFKYFDQYDTAKNLALRYLKNMKSEYQVRFYLKTKDFEENIIDQVIDYLYSIKYLDDLDYARAYSLDRQNIYKYGKNKIIFKLREKQIPEKFIDIALMELSEDVEIENLRKSIAVKKKTLKSTDKNYYYKLVNSMFNKGFDIDLIKKVLREDFDE</sequence>
<name>A0ABU0ASA3_9FIRM</name>
<feature type="domain" description="RecX second three-helical" evidence="6">
    <location>
        <begin position="104"/>
        <end position="145"/>
    </location>
</feature>
<dbReference type="InterPro" id="IPR003783">
    <property type="entry name" value="Regulatory_RecX"/>
</dbReference>
<evidence type="ECO:0000256" key="1">
    <source>
        <dbReference type="ARBA" id="ARBA00004496"/>
    </source>
</evidence>
<evidence type="ECO:0000259" key="6">
    <source>
        <dbReference type="Pfam" id="PF02631"/>
    </source>
</evidence>
<proteinExistence type="inferred from homology"/>
<dbReference type="PANTHER" id="PTHR33602:SF1">
    <property type="entry name" value="REGULATORY PROTEIN RECX FAMILY PROTEIN"/>
    <property type="match status" value="1"/>
</dbReference>
<keyword evidence="9" id="KW-1185">Reference proteome</keyword>
<dbReference type="Pfam" id="PF02631">
    <property type="entry name" value="RecX_HTH2"/>
    <property type="match status" value="1"/>
</dbReference>
<dbReference type="Pfam" id="PF21982">
    <property type="entry name" value="RecX_HTH1"/>
    <property type="match status" value="1"/>
</dbReference>
<dbReference type="RefSeq" id="WP_023056377.1">
    <property type="nucleotide sequence ID" value="NZ_JAUSTN010000001.1"/>
</dbReference>
<gene>
    <name evidence="5" type="primary">recX</name>
    <name evidence="8" type="ORF">J2S72_000148</name>
</gene>
<protein>
    <recommendedName>
        <fullName evidence="3 5">Regulatory protein RecX</fullName>
    </recommendedName>
</protein>
<dbReference type="InterPro" id="IPR053926">
    <property type="entry name" value="RecX_HTH_1st"/>
</dbReference>
<evidence type="ECO:0000256" key="5">
    <source>
        <dbReference type="HAMAP-Rule" id="MF_01114"/>
    </source>
</evidence>
<comment type="similarity">
    <text evidence="2 5">Belongs to the RecX family.</text>
</comment>
<accession>A0ABU0ASA3</accession>
<dbReference type="Gene3D" id="1.10.10.10">
    <property type="entry name" value="Winged helix-like DNA-binding domain superfamily/Winged helix DNA-binding domain"/>
    <property type="match status" value="3"/>
</dbReference>
<evidence type="ECO:0000256" key="4">
    <source>
        <dbReference type="ARBA" id="ARBA00022490"/>
    </source>
</evidence>
<reference evidence="8 9" key="1">
    <citation type="submission" date="2023-07" db="EMBL/GenBank/DDBJ databases">
        <title>Genomic Encyclopedia of Type Strains, Phase IV (KMG-IV): sequencing the most valuable type-strain genomes for metagenomic binning, comparative biology and taxonomic classification.</title>
        <authorList>
            <person name="Goeker M."/>
        </authorList>
    </citation>
    <scope>NUCLEOTIDE SEQUENCE [LARGE SCALE GENOMIC DNA]</scope>
    <source>
        <strain evidence="8 9">DSM 22616</strain>
    </source>
</reference>
<evidence type="ECO:0000256" key="2">
    <source>
        <dbReference type="ARBA" id="ARBA00009695"/>
    </source>
</evidence>
<comment type="function">
    <text evidence="5">Modulates RecA activity.</text>
</comment>
<dbReference type="InterPro" id="IPR036388">
    <property type="entry name" value="WH-like_DNA-bd_sf"/>
</dbReference>
<dbReference type="PANTHER" id="PTHR33602">
    <property type="entry name" value="REGULATORY PROTEIN RECX FAMILY PROTEIN"/>
    <property type="match status" value="1"/>
</dbReference>
<dbReference type="EMBL" id="JAUSTN010000001">
    <property type="protein sequence ID" value="MDQ0274152.1"/>
    <property type="molecule type" value="Genomic_DNA"/>
</dbReference>
<feature type="domain" description="RecX first three-helical" evidence="7">
    <location>
        <begin position="59"/>
        <end position="97"/>
    </location>
</feature>
<dbReference type="Proteomes" id="UP001236559">
    <property type="component" value="Unassembled WGS sequence"/>
</dbReference>
<evidence type="ECO:0000256" key="3">
    <source>
        <dbReference type="ARBA" id="ARBA00018111"/>
    </source>
</evidence>
<keyword evidence="4 5" id="KW-0963">Cytoplasm</keyword>
<organism evidence="8 9">
    <name type="scientific">Peptoniphilus koenoeneniae</name>
    <dbReference type="NCBI Taxonomy" id="507751"/>
    <lineage>
        <taxon>Bacteria</taxon>
        <taxon>Bacillati</taxon>
        <taxon>Bacillota</taxon>
        <taxon>Tissierellia</taxon>
        <taxon>Tissierellales</taxon>
        <taxon>Peptoniphilaceae</taxon>
        <taxon>Peptoniphilus</taxon>
    </lineage>
</organism>
<comment type="caution">
    <text evidence="8">The sequence shown here is derived from an EMBL/GenBank/DDBJ whole genome shotgun (WGS) entry which is preliminary data.</text>
</comment>
<dbReference type="InterPro" id="IPR053924">
    <property type="entry name" value="RecX_HTH_2nd"/>
</dbReference>